<protein>
    <submittedName>
        <fullName evidence="1">Uncharacterized protein</fullName>
    </submittedName>
</protein>
<organism evidence="1 2">
    <name type="scientific">Molorchus minor</name>
    <dbReference type="NCBI Taxonomy" id="1323400"/>
    <lineage>
        <taxon>Eukaryota</taxon>
        <taxon>Metazoa</taxon>
        <taxon>Ecdysozoa</taxon>
        <taxon>Arthropoda</taxon>
        <taxon>Hexapoda</taxon>
        <taxon>Insecta</taxon>
        <taxon>Pterygota</taxon>
        <taxon>Neoptera</taxon>
        <taxon>Endopterygota</taxon>
        <taxon>Coleoptera</taxon>
        <taxon>Polyphaga</taxon>
        <taxon>Cucujiformia</taxon>
        <taxon>Chrysomeloidea</taxon>
        <taxon>Cerambycidae</taxon>
        <taxon>Lamiinae</taxon>
        <taxon>Monochamini</taxon>
        <taxon>Molorchus</taxon>
    </lineage>
</organism>
<sequence length="177" mass="20915">MPLLRSNLRLDPVLFKDPVSNKRKKYRRIELVGNLPDLAYYILVTEFPFKQTKCHTILFFFGRPVHTKMPYKCAIKCEHWWIRAILAKTVSLKDYIDGVMTKRRKRHSQHFTGELTPALRLMFLKSNLGLSTNYQYNNVSKAPFKLETLNTGSKKQEICRTNCPPLFTDKKFKMHFK</sequence>
<comment type="caution">
    <text evidence="1">The sequence shown here is derived from an EMBL/GenBank/DDBJ whole genome shotgun (WGS) entry which is preliminary data.</text>
</comment>
<name>A0ABQ9JNP7_9CUCU</name>
<accession>A0ABQ9JNP7</accession>
<gene>
    <name evidence="1" type="ORF">NQ317_017504</name>
</gene>
<keyword evidence="2" id="KW-1185">Reference proteome</keyword>
<evidence type="ECO:0000313" key="1">
    <source>
        <dbReference type="EMBL" id="KAJ8979881.1"/>
    </source>
</evidence>
<dbReference type="Proteomes" id="UP001162164">
    <property type="component" value="Unassembled WGS sequence"/>
</dbReference>
<dbReference type="EMBL" id="JAPWTJ010000305">
    <property type="protein sequence ID" value="KAJ8979881.1"/>
    <property type="molecule type" value="Genomic_DNA"/>
</dbReference>
<evidence type="ECO:0000313" key="2">
    <source>
        <dbReference type="Proteomes" id="UP001162164"/>
    </source>
</evidence>
<proteinExistence type="predicted"/>
<reference evidence="1" key="1">
    <citation type="journal article" date="2023" name="Insect Mol. Biol.">
        <title>Genome sequencing provides insights into the evolution of gene families encoding plant cell wall-degrading enzymes in longhorned beetles.</title>
        <authorList>
            <person name="Shin N.R."/>
            <person name="Okamura Y."/>
            <person name="Kirsch R."/>
            <person name="Pauchet Y."/>
        </authorList>
    </citation>
    <scope>NUCLEOTIDE SEQUENCE</scope>
    <source>
        <strain evidence="1">MMC_N1</strain>
    </source>
</reference>